<dbReference type="Gene3D" id="1.20.1440.20">
    <property type="entry name" value="LemA-like domain"/>
    <property type="match status" value="1"/>
</dbReference>
<comment type="subcellular location">
    <subcellularLocation>
        <location evidence="1">Membrane</location>
        <topology evidence="1">Single-pass membrane protein</topology>
    </subcellularLocation>
</comment>
<dbReference type="PANTHER" id="PTHR34478">
    <property type="entry name" value="PROTEIN LEMA"/>
    <property type="match status" value="1"/>
</dbReference>
<name>A0A5C7CTP0_SERMA</name>
<gene>
    <name evidence="6" type="ORF">FOT62_00495</name>
</gene>
<protein>
    <submittedName>
        <fullName evidence="6">LemA family protein</fullName>
    </submittedName>
</protein>
<accession>A0A5C7CTP0</accession>
<dbReference type="GO" id="GO:0016020">
    <property type="term" value="C:membrane"/>
    <property type="evidence" value="ECO:0007669"/>
    <property type="project" value="UniProtKB-SubCell"/>
</dbReference>
<evidence type="ECO:0000256" key="5">
    <source>
        <dbReference type="ARBA" id="ARBA00023136"/>
    </source>
</evidence>
<evidence type="ECO:0000256" key="2">
    <source>
        <dbReference type="ARBA" id="ARBA00008854"/>
    </source>
</evidence>
<dbReference type="InterPro" id="IPR023353">
    <property type="entry name" value="LemA-like_dom_sf"/>
</dbReference>
<keyword evidence="5" id="KW-0472">Membrane</keyword>
<dbReference type="RefSeq" id="WP_147881397.1">
    <property type="nucleotide sequence ID" value="NZ_VOUQ01000001.1"/>
</dbReference>
<evidence type="ECO:0000256" key="3">
    <source>
        <dbReference type="ARBA" id="ARBA00022692"/>
    </source>
</evidence>
<comment type="similarity">
    <text evidence="2">Belongs to the LemA family.</text>
</comment>
<proteinExistence type="inferred from homology"/>
<keyword evidence="3" id="KW-0812">Transmembrane</keyword>
<dbReference type="Pfam" id="PF04011">
    <property type="entry name" value="LemA"/>
    <property type="match status" value="1"/>
</dbReference>
<evidence type="ECO:0000256" key="1">
    <source>
        <dbReference type="ARBA" id="ARBA00004167"/>
    </source>
</evidence>
<evidence type="ECO:0000256" key="4">
    <source>
        <dbReference type="ARBA" id="ARBA00022989"/>
    </source>
</evidence>
<organism evidence="6 7">
    <name type="scientific">Serratia marcescens</name>
    <dbReference type="NCBI Taxonomy" id="615"/>
    <lineage>
        <taxon>Bacteria</taxon>
        <taxon>Pseudomonadati</taxon>
        <taxon>Pseudomonadota</taxon>
        <taxon>Gammaproteobacteria</taxon>
        <taxon>Enterobacterales</taxon>
        <taxon>Yersiniaceae</taxon>
        <taxon>Serratia</taxon>
    </lineage>
</organism>
<keyword evidence="4" id="KW-1133">Transmembrane helix</keyword>
<sequence length="200" mass="22766">MCRLLLIIMIVLNLTGCGYNDIQRSDEQIKTAWAEVLNQYQRRAELVPQLVSTIKGYTNQESKVLTSITQARSQVLHASSNLHIDPENKEKVDEWNAAQLNLSRALGQLLIVNERYPELKSQALFQDLLTQLEGTENRIAVARGRYIKSVENYNITIRQFPASLTAKIMGYKEKENYFPENVTSIKKSPVIDFSSIPNGH</sequence>
<dbReference type="SUPFAM" id="SSF140478">
    <property type="entry name" value="LemA-like"/>
    <property type="match status" value="1"/>
</dbReference>
<dbReference type="AlphaFoldDB" id="A0A5C7CTP0"/>
<dbReference type="InterPro" id="IPR007156">
    <property type="entry name" value="MamQ_LemA"/>
</dbReference>
<dbReference type="Proteomes" id="UP000321126">
    <property type="component" value="Unassembled WGS sequence"/>
</dbReference>
<evidence type="ECO:0000313" key="7">
    <source>
        <dbReference type="Proteomes" id="UP000321126"/>
    </source>
</evidence>
<dbReference type="EMBL" id="VOUQ01000001">
    <property type="protein sequence ID" value="TXE37218.1"/>
    <property type="molecule type" value="Genomic_DNA"/>
</dbReference>
<reference evidence="6 7" key="1">
    <citation type="submission" date="2019-07" db="EMBL/GenBank/DDBJ databases">
        <title>Serratia strains were isolated from fresh produce.</title>
        <authorList>
            <person name="Cho G.-S."/>
            <person name="Stein M."/>
            <person name="Lee W."/>
            <person name="Suh S.H."/>
            <person name="Franz C.M.A.P."/>
        </authorList>
    </citation>
    <scope>NUCLEOTIDE SEQUENCE [LARGE SCALE GENOMIC DNA]</scope>
    <source>
        <strain evidence="6 7">S16</strain>
    </source>
</reference>
<evidence type="ECO:0000313" key="6">
    <source>
        <dbReference type="EMBL" id="TXE37218.1"/>
    </source>
</evidence>
<comment type="caution">
    <text evidence="6">The sequence shown here is derived from an EMBL/GenBank/DDBJ whole genome shotgun (WGS) entry which is preliminary data.</text>
</comment>
<dbReference type="PANTHER" id="PTHR34478:SF2">
    <property type="entry name" value="MEMBRANE PROTEIN"/>
    <property type="match status" value="1"/>
</dbReference>